<proteinExistence type="predicted"/>
<dbReference type="Proteomes" id="UP000004810">
    <property type="component" value="Unassembled WGS sequence"/>
</dbReference>
<dbReference type="EMBL" id="ADBV01009504">
    <property type="protein sequence ID" value="EJW76144.1"/>
    <property type="molecule type" value="Genomic_DNA"/>
</dbReference>
<accession>J9ELD5</accession>
<dbReference type="AlphaFoldDB" id="J9ELD5"/>
<evidence type="ECO:0000313" key="2">
    <source>
        <dbReference type="Proteomes" id="UP000004810"/>
    </source>
</evidence>
<name>J9ELD5_WUCBA</name>
<protein>
    <submittedName>
        <fullName evidence="1">Uncharacterized protein</fullName>
    </submittedName>
</protein>
<reference evidence="2" key="1">
    <citation type="submission" date="2012-08" db="EMBL/GenBank/DDBJ databases">
        <title>The Genome Sequence of Wuchereria bancrofti.</title>
        <authorList>
            <person name="Nutman T.B."/>
            <person name="Fink D.L."/>
            <person name="Russ C."/>
            <person name="Young S."/>
            <person name="Zeng Q."/>
            <person name="Koehrsen M."/>
            <person name="Alvarado L."/>
            <person name="Berlin A."/>
            <person name="Chapman S.B."/>
            <person name="Chen Z."/>
            <person name="Freedman E."/>
            <person name="Gellesch M."/>
            <person name="Goldberg J."/>
            <person name="Griggs A."/>
            <person name="Gujja S."/>
            <person name="Heilman E.R."/>
            <person name="Heiman D."/>
            <person name="Hepburn T."/>
            <person name="Howarth C."/>
            <person name="Jen D."/>
            <person name="Larson L."/>
            <person name="Lewis B."/>
            <person name="Mehta T."/>
            <person name="Park D."/>
            <person name="Pearson M."/>
            <person name="Roberts A."/>
            <person name="Saif S."/>
            <person name="Shea T."/>
            <person name="Shenoy N."/>
            <person name="Sisk P."/>
            <person name="Stolte C."/>
            <person name="Sykes S."/>
            <person name="Walk T."/>
            <person name="White J."/>
            <person name="Yandava C."/>
            <person name="Haas B."/>
            <person name="Henn M.R."/>
            <person name="Nusbaum C."/>
            <person name="Birren B."/>
        </authorList>
    </citation>
    <scope>NUCLEOTIDE SEQUENCE [LARGE SCALE GENOMIC DNA]</scope>
    <source>
        <strain evidence="2">NA</strain>
    </source>
</reference>
<comment type="caution">
    <text evidence="1">The sequence shown here is derived from an EMBL/GenBank/DDBJ whole genome shotgun (WGS) entry which is preliminary data.</text>
</comment>
<sequence length="62" mass="6652">CKMHALKIADLAEAVQNFVSAGDPLLKIADLAEAIQNFVSASDPVLATVISGDDNLVWQHFE</sequence>
<organism evidence="1 2">
    <name type="scientific">Wuchereria bancrofti</name>
    <dbReference type="NCBI Taxonomy" id="6293"/>
    <lineage>
        <taxon>Eukaryota</taxon>
        <taxon>Metazoa</taxon>
        <taxon>Ecdysozoa</taxon>
        <taxon>Nematoda</taxon>
        <taxon>Chromadorea</taxon>
        <taxon>Rhabditida</taxon>
        <taxon>Spirurina</taxon>
        <taxon>Spiruromorpha</taxon>
        <taxon>Filarioidea</taxon>
        <taxon>Onchocercidae</taxon>
        <taxon>Wuchereria</taxon>
    </lineage>
</organism>
<gene>
    <name evidence="1" type="ORF">WUBG_12947</name>
</gene>
<feature type="non-terminal residue" evidence="1">
    <location>
        <position position="1"/>
    </location>
</feature>
<evidence type="ECO:0000313" key="1">
    <source>
        <dbReference type="EMBL" id="EJW76144.1"/>
    </source>
</evidence>